<feature type="region of interest" description="Disordered" evidence="1">
    <location>
        <begin position="109"/>
        <end position="131"/>
    </location>
</feature>
<feature type="transmembrane region" description="Helical" evidence="2">
    <location>
        <begin position="72"/>
        <end position="96"/>
    </location>
</feature>
<evidence type="ECO:0000313" key="4">
    <source>
        <dbReference type="Proteomes" id="UP001582793"/>
    </source>
</evidence>
<proteinExistence type="predicted"/>
<reference evidence="3 4" key="1">
    <citation type="submission" date="2024-04" db="EMBL/GenBank/DDBJ databases">
        <title>Polymorphospora sp. isolated from Baiyangdian Lake in Xiong'an New Area.</title>
        <authorList>
            <person name="Zhang X."/>
            <person name="Liu J."/>
        </authorList>
    </citation>
    <scope>NUCLEOTIDE SEQUENCE [LARGE SCALE GENOMIC DNA]</scope>
    <source>
        <strain evidence="3 4">2-325</strain>
    </source>
</reference>
<organism evidence="3 4">
    <name type="scientific">Polymorphospora lycopeni</name>
    <dbReference type="NCBI Taxonomy" id="3140240"/>
    <lineage>
        <taxon>Bacteria</taxon>
        <taxon>Bacillati</taxon>
        <taxon>Actinomycetota</taxon>
        <taxon>Actinomycetes</taxon>
        <taxon>Micromonosporales</taxon>
        <taxon>Micromonosporaceae</taxon>
        <taxon>Polymorphospora</taxon>
    </lineage>
</organism>
<accession>A0ABV5D081</accession>
<feature type="transmembrane region" description="Helical" evidence="2">
    <location>
        <begin position="31"/>
        <end position="52"/>
    </location>
</feature>
<dbReference type="EMBL" id="JBCGDC010000142">
    <property type="protein sequence ID" value="MFB6397421.1"/>
    <property type="molecule type" value="Genomic_DNA"/>
</dbReference>
<keyword evidence="4" id="KW-1185">Reference proteome</keyword>
<evidence type="ECO:0000256" key="2">
    <source>
        <dbReference type="SAM" id="Phobius"/>
    </source>
</evidence>
<gene>
    <name evidence="3" type="ORF">AAFH96_30665</name>
</gene>
<keyword evidence="2" id="KW-1133">Transmembrane helix</keyword>
<keyword evidence="2" id="KW-0472">Membrane</keyword>
<dbReference type="Proteomes" id="UP001582793">
    <property type="component" value="Unassembled WGS sequence"/>
</dbReference>
<evidence type="ECO:0000313" key="3">
    <source>
        <dbReference type="EMBL" id="MFB6397421.1"/>
    </source>
</evidence>
<keyword evidence="2" id="KW-0812">Transmembrane</keyword>
<comment type="caution">
    <text evidence="3">The sequence shown here is derived from an EMBL/GenBank/DDBJ whole genome shotgun (WGS) entry which is preliminary data.</text>
</comment>
<name>A0ABV5D081_9ACTN</name>
<feature type="region of interest" description="Disordered" evidence="1">
    <location>
        <begin position="1"/>
        <end position="25"/>
    </location>
</feature>
<dbReference type="RefSeq" id="WP_375736516.1">
    <property type="nucleotide sequence ID" value="NZ_JBCGDC010000142.1"/>
</dbReference>
<sequence>MARFGFARSTTVQSGPEINGRSRTVPRTHAGSPLVAFATSALLLLLLLVFIVQNGQRMDVRLFGAQGHLPVGVTLLLAAVFGVLLVTVPATMRRIVHLWLFNRRHRTPYTMPRPDPADTGPRADVPEGRNP</sequence>
<protein>
    <submittedName>
        <fullName evidence="3">LapA family protein</fullName>
    </submittedName>
</protein>
<evidence type="ECO:0000256" key="1">
    <source>
        <dbReference type="SAM" id="MobiDB-lite"/>
    </source>
</evidence>